<dbReference type="EMBL" id="CP136336">
    <property type="protein sequence ID" value="WOB10827.1"/>
    <property type="molecule type" value="Genomic_DNA"/>
</dbReference>
<evidence type="ECO:0000313" key="3">
    <source>
        <dbReference type="Proteomes" id="UP001303946"/>
    </source>
</evidence>
<evidence type="ECO:0008006" key="4">
    <source>
        <dbReference type="Google" id="ProtNLM"/>
    </source>
</evidence>
<feature type="compositionally biased region" description="Basic and acidic residues" evidence="1">
    <location>
        <begin position="77"/>
        <end position="91"/>
    </location>
</feature>
<dbReference type="RefSeq" id="WP_316703730.1">
    <property type="nucleotide sequence ID" value="NZ_CP136336.1"/>
</dbReference>
<gene>
    <name evidence="2" type="ORF">RXV79_12415</name>
</gene>
<name>A0ABZ0D6D0_9BURK</name>
<reference evidence="2 3" key="1">
    <citation type="submission" date="2023-10" db="EMBL/GenBank/DDBJ databases">
        <title>Bacteria for the degradation of biodegradable plastic PBAT(Polybutylene adipate terephthalate).</title>
        <authorList>
            <person name="Weon H.-Y."/>
            <person name="Yeon J."/>
        </authorList>
    </citation>
    <scope>NUCLEOTIDE SEQUENCE [LARGE SCALE GENOMIC DNA]</scope>
    <source>
        <strain evidence="2 3">SBD 7-3</strain>
    </source>
</reference>
<evidence type="ECO:0000256" key="1">
    <source>
        <dbReference type="SAM" id="MobiDB-lite"/>
    </source>
</evidence>
<dbReference type="Proteomes" id="UP001303946">
    <property type="component" value="Chromosome"/>
</dbReference>
<proteinExistence type="predicted"/>
<evidence type="ECO:0000313" key="2">
    <source>
        <dbReference type="EMBL" id="WOB10827.1"/>
    </source>
</evidence>
<organism evidence="2 3">
    <name type="scientific">Piscinibacter gummiphilus</name>
    <dbReference type="NCBI Taxonomy" id="946333"/>
    <lineage>
        <taxon>Bacteria</taxon>
        <taxon>Pseudomonadati</taxon>
        <taxon>Pseudomonadota</taxon>
        <taxon>Betaproteobacteria</taxon>
        <taxon>Burkholderiales</taxon>
        <taxon>Sphaerotilaceae</taxon>
        <taxon>Piscinibacter</taxon>
    </lineage>
</organism>
<feature type="region of interest" description="Disordered" evidence="1">
    <location>
        <begin position="1"/>
        <end position="128"/>
    </location>
</feature>
<accession>A0ABZ0D6D0</accession>
<feature type="compositionally biased region" description="Acidic residues" evidence="1">
    <location>
        <begin position="105"/>
        <end position="128"/>
    </location>
</feature>
<sequence>MATSSILGGSAAPQRPRGTGADLLGPSDSSDSGSDVQGERTLATDADDGGTGAVPAELDSDTDARGTGERAAAAGSEPRDGDDILPDRVIRTADALDDADRLEVDELVADEPELGEAGDEDASDDLRH</sequence>
<feature type="compositionally biased region" description="Low complexity" evidence="1">
    <location>
        <begin position="22"/>
        <end position="35"/>
    </location>
</feature>
<keyword evidence="3" id="KW-1185">Reference proteome</keyword>
<protein>
    <recommendedName>
        <fullName evidence="4">Chemotaxis protein</fullName>
    </recommendedName>
</protein>